<dbReference type="EMBL" id="BGPR01078865">
    <property type="protein sequence ID" value="GBL72042.1"/>
    <property type="molecule type" value="Genomic_DNA"/>
</dbReference>
<proteinExistence type="predicted"/>
<accession>A0A4Y1ZX24</accession>
<reference evidence="1 3" key="1">
    <citation type="journal article" date="2019" name="Sci. Rep.">
        <title>Orb-weaving spider Araneus ventricosus genome elucidates the spidroin gene catalogue.</title>
        <authorList>
            <person name="Kono N."/>
            <person name="Nakamura H."/>
            <person name="Ohtoshi R."/>
            <person name="Moran D.A.P."/>
            <person name="Shinohara A."/>
            <person name="Yoshida Y."/>
            <person name="Fujiwara M."/>
            <person name="Mori M."/>
            <person name="Tomita M."/>
            <person name="Arakawa K."/>
        </authorList>
    </citation>
    <scope>NUCLEOTIDE SEQUENCE [LARGE SCALE GENOMIC DNA]</scope>
</reference>
<comment type="caution">
    <text evidence="1">The sequence shown here is derived from an EMBL/GenBank/DDBJ whole genome shotgun (WGS) entry which is preliminary data.</text>
</comment>
<organism evidence="1 3">
    <name type="scientific">Araneus ventricosus</name>
    <name type="common">Orbweaver spider</name>
    <name type="synonym">Epeira ventricosa</name>
    <dbReference type="NCBI Taxonomy" id="182803"/>
    <lineage>
        <taxon>Eukaryota</taxon>
        <taxon>Metazoa</taxon>
        <taxon>Ecdysozoa</taxon>
        <taxon>Arthropoda</taxon>
        <taxon>Chelicerata</taxon>
        <taxon>Arachnida</taxon>
        <taxon>Araneae</taxon>
        <taxon>Araneomorphae</taxon>
        <taxon>Entelegynae</taxon>
        <taxon>Araneoidea</taxon>
        <taxon>Araneidae</taxon>
        <taxon>Araneus</taxon>
    </lineage>
</organism>
<evidence type="ECO:0000313" key="3">
    <source>
        <dbReference type="Proteomes" id="UP000499080"/>
    </source>
</evidence>
<name>A0A4Y1ZX24_ARAVE</name>
<feature type="non-terminal residue" evidence="1">
    <location>
        <position position="146"/>
    </location>
</feature>
<dbReference type="AlphaFoldDB" id="A0A4Y1ZX24"/>
<keyword evidence="3" id="KW-1185">Reference proteome</keyword>
<evidence type="ECO:0000313" key="2">
    <source>
        <dbReference type="EMBL" id="GBL72063.1"/>
    </source>
</evidence>
<dbReference type="EMBL" id="BGPR01078868">
    <property type="protein sequence ID" value="GBL72063.1"/>
    <property type="molecule type" value="Genomic_DNA"/>
</dbReference>
<gene>
    <name evidence="1" type="ORF">AVEN_46824_1</name>
    <name evidence="2" type="ORF">AVEN_79361_1</name>
</gene>
<protein>
    <submittedName>
        <fullName evidence="1">Uncharacterized protein</fullName>
    </submittedName>
</protein>
<evidence type="ECO:0000313" key="1">
    <source>
        <dbReference type="EMBL" id="GBL72042.1"/>
    </source>
</evidence>
<sequence length="146" mass="16377">MESIQDHDLFDNHNRVTTSLTLCCDVTSHFPEDAQWIPKFNRHDASGVSLISSSCFEATKGLFWNGLRNFEVRRDDKEDTRDAPISRLTNDVTFNVHAHIHSGSSVEWVSELEPSSPEVQTLPLGHSGSLVEWVSELEPSSPEAQT</sequence>
<dbReference type="Proteomes" id="UP000499080">
    <property type="component" value="Unassembled WGS sequence"/>
</dbReference>